<dbReference type="GO" id="GO:0043139">
    <property type="term" value="F:5'-3' DNA helicase activity"/>
    <property type="evidence" value="ECO:0007669"/>
    <property type="project" value="InterPro"/>
</dbReference>
<dbReference type="Pfam" id="PF14490">
    <property type="entry name" value="HHH_RecD2"/>
    <property type="match status" value="1"/>
</dbReference>
<evidence type="ECO:0000256" key="3">
    <source>
        <dbReference type="SAM" id="MobiDB-lite"/>
    </source>
</evidence>
<evidence type="ECO:0000313" key="6">
    <source>
        <dbReference type="Proteomes" id="UP000322454"/>
    </source>
</evidence>
<keyword evidence="1" id="KW-0547">Nucleotide-binding</keyword>
<dbReference type="HAMAP" id="MF_01488">
    <property type="entry name" value="RecD2"/>
    <property type="match status" value="1"/>
</dbReference>
<dbReference type="SUPFAM" id="SSF47781">
    <property type="entry name" value="RuvA domain 2-like"/>
    <property type="match status" value="1"/>
</dbReference>
<comment type="caution">
    <text evidence="5">The sequence shown here is derived from an EMBL/GenBank/DDBJ whole genome shotgun (WGS) entry which is preliminary data.</text>
</comment>
<dbReference type="EMBL" id="SHMQ01000022">
    <property type="protein sequence ID" value="RZV38178.1"/>
    <property type="molecule type" value="Genomic_DNA"/>
</dbReference>
<evidence type="ECO:0000313" key="5">
    <source>
        <dbReference type="EMBL" id="RZV38178.1"/>
    </source>
</evidence>
<feature type="compositionally biased region" description="Basic and acidic residues" evidence="3">
    <location>
        <begin position="1"/>
        <end position="12"/>
    </location>
</feature>
<dbReference type="CDD" id="cd17933">
    <property type="entry name" value="DEXSc_RecD-like"/>
    <property type="match status" value="1"/>
</dbReference>
<dbReference type="Gene3D" id="3.40.50.300">
    <property type="entry name" value="P-loop containing nucleotide triphosphate hydrolases"/>
    <property type="match status" value="3"/>
</dbReference>
<dbReference type="Pfam" id="PF18335">
    <property type="entry name" value="SH3_13"/>
    <property type="match status" value="1"/>
</dbReference>
<name>A0A520XAM6_9DELT</name>
<evidence type="ECO:0000256" key="2">
    <source>
        <dbReference type="ARBA" id="ARBA00022840"/>
    </source>
</evidence>
<dbReference type="Pfam" id="PF13538">
    <property type="entry name" value="UvrD_C_2"/>
    <property type="match status" value="1"/>
</dbReference>
<dbReference type="Proteomes" id="UP000322454">
    <property type="component" value="Unassembled WGS sequence"/>
</dbReference>
<keyword evidence="2" id="KW-0067">ATP-binding</keyword>
<dbReference type="InterPro" id="IPR006345">
    <property type="entry name" value="RecD2"/>
</dbReference>
<reference evidence="5 6" key="1">
    <citation type="submission" date="2019-01" db="EMBL/GenBank/DDBJ databases">
        <title>Insights into ecological role of a new deltaproteobacterial order Candidatus Sinidesulfobacterales (Sva0485) by metagenomics and metatranscriptomics.</title>
        <authorList>
            <person name="Tan S."/>
            <person name="Liu J."/>
            <person name="Fang Y."/>
            <person name="Hedlund B."/>
            <person name="Lian Z.-H."/>
            <person name="Huang L.-Y."/>
            <person name="Li J.-T."/>
            <person name="Huang L.-N."/>
            <person name="Li W.-J."/>
            <person name="Jiang H.-C."/>
            <person name="Dong H.-L."/>
            <person name="Shu W.-S."/>
        </authorList>
    </citation>
    <scope>NUCLEOTIDE SEQUENCE [LARGE SCALE GENOMIC DNA]</scope>
    <source>
        <strain evidence="5">AP4</strain>
    </source>
</reference>
<dbReference type="Pfam" id="PF23139">
    <property type="entry name" value="OB_YrrC"/>
    <property type="match status" value="1"/>
</dbReference>
<dbReference type="GO" id="GO:0003677">
    <property type="term" value="F:DNA binding"/>
    <property type="evidence" value="ECO:0007669"/>
    <property type="project" value="InterPro"/>
</dbReference>
<accession>A0A520XAM6</accession>
<dbReference type="InterPro" id="IPR003593">
    <property type="entry name" value="AAA+_ATPase"/>
</dbReference>
<dbReference type="GO" id="GO:0009338">
    <property type="term" value="C:exodeoxyribonuclease V complex"/>
    <property type="evidence" value="ECO:0007669"/>
    <property type="project" value="TreeGrafter"/>
</dbReference>
<dbReference type="Gene3D" id="1.10.150.20">
    <property type="entry name" value="5' to 3' exonuclease, C-terminal subdomain"/>
    <property type="match status" value="1"/>
</dbReference>
<dbReference type="SMART" id="SM00382">
    <property type="entry name" value="AAA"/>
    <property type="match status" value="1"/>
</dbReference>
<dbReference type="InterPro" id="IPR041451">
    <property type="entry name" value="RecD2_SH13"/>
</dbReference>
<dbReference type="GO" id="GO:0005524">
    <property type="term" value="F:ATP binding"/>
    <property type="evidence" value="ECO:0007669"/>
    <property type="project" value="UniProtKB-KW"/>
</dbReference>
<evidence type="ECO:0000256" key="1">
    <source>
        <dbReference type="ARBA" id="ARBA00022741"/>
    </source>
</evidence>
<dbReference type="InterPro" id="IPR027785">
    <property type="entry name" value="UvrD-like_helicase_C"/>
</dbReference>
<dbReference type="Gene3D" id="1.10.10.2220">
    <property type="match status" value="1"/>
</dbReference>
<dbReference type="AlphaFoldDB" id="A0A520XAM6"/>
<sequence>MADSVTTDKTHIDSGNLENGKNNSGAISGNPKNNADTAVINGIIKKIIFQNPENGFTILNIFSSGRFITASGNIFDKPITDSKIKLKGEFIHHKKYGYQFSFSEYEISLSNSKTAVIDYLSSNIFKGIGKVLANQIYEKFKEKTLEIIDNDPERLREVGGIGRVKLSIIIEGLKESYGLRKAIMFFKPYQFSDYQIKSIYNQFQEKSIAVAKENPYLFTEIKGIGFKKADIMAEKLGIKKDDPNRIKEAVKYVIGQLCEQSGNCFVYYKDIKKGINEIIIENDGINSDKPDNFNGADNNNRDADKRDISLSGEILESYINDLVKEKKLIIDLSPEDDNNKKNNSHVNSGNDYNFHYDQINQYDQYDYNINKAKIYLPVYYYSEIGAAKELKRISGSSSEVKFNKETTYKLSEKDSVSLTDEQKNAVQNALNYKISVISGGPGTGKSTVIKTIAGLYGDKKIALTSLSGKAAQRLSDIIESGNLNRENITISTIHRLLKAQFDRNTNESVFLYNETNKLPHDLIVIDEMSMVDIMIFYKLLKAVKDDAVLVLVGDVNQIPSVSPGDVLRDIIKTEKFFPATFLNKVFRQNEGGLINLNAHNLLNNKKFITGKREDGKKEFIIKYRKEYDTAQSGKDELLKDFEEFIKKIAYKRLPAKNKIKSFDFDDIQVLTPMRKGILGYNNLNKIIQETFNPSPLETSEAKAVSVFPPDSNSSAGNENIKERNPNGGINDDLNQLNQSNSFIYNGIQFKLYDKVIQKKNNYDLEVFNGDTGYIINIDHEEKTVSVDFSNYFAGKTGIKNEILDDINYDSDKNRIVKYDFLDVYENIMPAYALSIHKAQGSEFNNVIVLFHQSHFMMLKKNLLYTAITRGKKNVVIFGTYKAFGIAMNSKEEIRNSGLKERIMEVFNA</sequence>
<dbReference type="InterPro" id="IPR055446">
    <property type="entry name" value="RecD2_N_OB"/>
</dbReference>
<dbReference type="PANTHER" id="PTHR43788:SF6">
    <property type="entry name" value="DNA HELICASE B"/>
    <property type="match status" value="1"/>
</dbReference>
<dbReference type="InterPro" id="IPR050534">
    <property type="entry name" value="Coronavir_polyprotein_1ab"/>
</dbReference>
<dbReference type="GO" id="GO:0017116">
    <property type="term" value="F:single-stranded DNA helicase activity"/>
    <property type="evidence" value="ECO:0007669"/>
    <property type="project" value="TreeGrafter"/>
</dbReference>
<dbReference type="InterPro" id="IPR010994">
    <property type="entry name" value="RuvA_2-like"/>
</dbReference>
<dbReference type="InterPro" id="IPR027417">
    <property type="entry name" value="P-loop_NTPase"/>
</dbReference>
<dbReference type="PANTHER" id="PTHR43788">
    <property type="entry name" value="DNA2/NAM7 HELICASE FAMILY MEMBER"/>
    <property type="match status" value="1"/>
</dbReference>
<feature type="compositionally biased region" description="Polar residues" evidence="3">
    <location>
        <begin position="16"/>
        <end position="31"/>
    </location>
</feature>
<proteinExistence type="inferred from homology"/>
<dbReference type="GO" id="GO:0006310">
    <property type="term" value="P:DNA recombination"/>
    <property type="evidence" value="ECO:0007669"/>
    <property type="project" value="InterPro"/>
</dbReference>
<dbReference type="SUPFAM" id="SSF52540">
    <property type="entry name" value="P-loop containing nucleoside triphosphate hydrolases"/>
    <property type="match status" value="2"/>
</dbReference>
<feature type="region of interest" description="Disordered" evidence="3">
    <location>
        <begin position="707"/>
        <end position="729"/>
    </location>
</feature>
<dbReference type="Pfam" id="PF13245">
    <property type="entry name" value="AAA_19"/>
    <property type="match status" value="1"/>
</dbReference>
<feature type="domain" description="AAA+ ATPase" evidence="4">
    <location>
        <begin position="431"/>
        <end position="581"/>
    </location>
</feature>
<dbReference type="CDD" id="cd18809">
    <property type="entry name" value="SF1_C_RecD"/>
    <property type="match status" value="1"/>
</dbReference>
<protein>
    <recommendedName>
        <fullName evidence="4">AAA+ ATPase domain-containing protein</fullName>
    </recommendedName>
</protein>
<dbReference type="InterPro" id="IPR029493">
    <property type="entry name" value="RecD2-like_HHH"/>
</dbReference>
<feature type="region of interest" description="Disordered" evidence="3">
    <location>
        <begin position="1"/>
        <end position="31"/>
    </location>
</feature>
<dbReference type="Pfam" id="PF14520">
    <property type="entry name" value="HHH_5"/>
    <property type="match status" value="1"/>
</dbReference>
<gene>
    <name evidence="5" type="ORF">EVJ48_07500</name>
</gene>
<evidence type="ECO:0000259" key="4">
    <source>
        <dbReference type="SMART" id="SM00382"/>
    </source>
</evidence>
<organism evidence="5 6">
    <name type="scientific">Candidatus Acidulodesulfobacterium acidiphilum</name>
    <dbReference type="NCBI Taxonomy" id="2597224"/>
    <lineage>
        <taxon>Bacteria</taxon>
        <taxon>Deltaproteobacteria</taxon>
        <taxon>Candidatus Acidulodesulfobacterales</taxon>
        <taxon>Candidatus Acidulodesulfobacterium</taxon>
    </lineage>
</organism>